<keyword evidence="2" id="KW-1185">Reference proteome</keyword>
<comment type="caution">
    <text evidence="1">The sequence shown here is derived from an EMBL/GenBank/DDBJ whole genome shotgun (WGS) entry which is preliminary data.</text>
</comment>
<reference evidence="1" key="1">
    <citation type="submission" date="2023-11" db="EMBL/GenBank/DDBJ databases">
        <authorList>
            <person name="Poullet M."/>
        </authorList>
    </citation>
    <scope>NUCLEOTIDE SEQUENCE</scope>
    <source>
        <strain evidence="1">E1834</strain>
    </source>
</reference>
<name>A0ACB0ZXT8_MELEN</name>
<accession>A0ACB0ZXT8</accession>
<sequence>MSFVLDFLGKKTIVYAIGHYLDPRFKDQFVSNRIEFTAKIETWIKSEVNLDESSDPAIQIEAVEQGEKLKYK</sequence>
<protein>
    <submittedName>
        <fullName evidence="1">Uncharacterized protein</fullName>
    </submittedName>
</protein>
<dbReference type="Proteomes" id="UP001497535">
    <property type="component" value="Unassembled WGS sequence"/>
</dbReference>
<evidence type="ECO:0000313" key="1">
    <source>
        <dbReference type="EMBL" id="CAK5083212.1"/>
    </source>
</evidence>
<gene>
    <name evidence="1" type="ORF">MENTE1834_LOCUS30533</name>
</gene>
<organism evidence="1 2">
    <name type="scientific">Meloidogyne enterolobii</name>
    <name type="common">Root-knot nematode worm</name>
    <name type="synonym">Meloidogyne mayaguensis</name>
    <dbReference type="NCBI Taxonomy" id="390850"/>
    <lineage>
        <taxon>Eukaryota</taxon>
        <taxon>Metazoa</taxon>
        <taxon>Ecdysozoa</taxon>
        <taxon>Nematoda</taxon>
        <taxon>Chromadorea</taxon>
        <taxon>Rhabditida</taxon>
        <taxon>Tylenchina</taxon>
        <taxon>Tylenchomorpha</taxon>
        <taxon>Tylenchoidea</taxon>
        <taxon>Meloidogynidae</taxon>
        <taxon>Meloidogyninae</taxon>
        <taxon>Meloidogyne</taxon>
    </lineage>
</organism>
<dbReference type="EMBL" id="CAVMJV010000049">
    <property type="protein sequence ID" value="CAK5083212.1"/>
    <property type="molecule type" value="Genomic_DNA"/>
</dbReference>
<evidence type="ECO:0000313" key="2">
    <source>
        <dbReference type="Proteomes" id="UP001497535"/>
    </source>
</evidence>
<proteinExistence type="predicted"/>